<dbReference type="InterPro" id="IPR051678">
    <property type="entry name" value="AGP_Transferase"/>
</dbReference>
<dbReference type="Pfam" id="PF01636">
    <property type="entry name" value="APH"/>
    <property type="match status" value="1"/>
</dbReference>
<comment type="caution">
    <text evidence="2">The sequence shown here is derived from an EMBL/GenBank/DDBJ whole genome shotgun (WGS) entry which is preliminary data.</text>
</comment>
<dbReference type="InterPro" id="IPR011009">
    <property type="entry name" value="Kinase-like_dom_sf"/>
</dbReference>
<keyword evidence="3" id="KW-1185">Reference proteome</keyword>
<evidence type="ECO:0000313" key="3">
    <source>
        <dbReference type="Proteomes" id="UP001305779"/>
    </source>
</evidence>
<evidence type="ECO:0000259" key="1">
    <source>
        <dbReference type="Pfam" id="PF01636"/>
    </source>
</evidence>
<feature type="domain" description="Aminoglycoside phosphotransferase" evidence="1">
    <location>
        <begin position="53"/>
        <end position="291"/>
    </location>
</feature>
<name>A0ABR0ER13_ZASCE</name>
<dbReference type="PANTHER" id="PTHR21310">
    <property type="entry name" value="AMINOGLYCOSIDE PHOSPHOTRANSFERASE-RELATED-RELATED"/>
    <property type="match status" value="1"/>
</dbReference>
<dbReference type="PANTHER" id="PTHR21310:SF15">
    <property type="entry name" value="AMINOGLYCOSIDE PHOSPHOTRANSFERASE DOMAIN-CONTAINING PROTEIN"/>
    <property type="match status" value="1"/>
</dbReference>
<protein>
    <recommendedName>
        <fullName evidence="1">Aminoglycoside phosphotransferase domain-containing protein</fullName>
    </recommendedName>
</protein>
<evidence type="ECO:0000313" key="2">
    <source>
        <dbReference type="EMBL" id="KAK4503681.1"/>
    </source>
</evidence>
<dbReference type="SUPFAM" id="SSF56112">
    <property type="entry name" value="Protein kinase-like (PK-like)"/>
    <property type="match status" value="1"/>
</dbReference>
<gene>
    <name evidence="2" type="ORF">PRZ48_004596</name>
</gene>
<dbReference type="InterPro" id="IPR002575">
    <property type="entry name" value="Aminoglycoside_PTrfase"/>
</dbReference>
<dbReference type="Gene3D" id="3.90.1200.10">
    <property type="match status" value="1"/>
</dbReference>
<accession>A0ABR0ER13</accession>
<dbReference type="Proteomes" id="UP001305779">
    <property type="component" value="Unassembled WGS sequence"/>
</dbReference>
<organism evidence="2 3">
    <name type="scientific">Zasmidium cellare</name>
    <name type="common">Wine cellar mold</name>
    <name type="synonym">Racodium cellare</name>
    <dbReference type="NCBI Taxonomy" id="395010"/>
    <lineage>
        <taxon>Eukaryota</taxon>
        <taxon>Fungi</taxon>
        <taxon>Dikarya</taxon>
        <taxon>Ascomycota</taxon>
        <taxon>Pezizomycotina</taxon>
        <taxon>Dothideomycetes</taxon>
        <taxon>Dothideomycetidae</taxon>
        <taxon>Mycosphaerellales</taxon>
        <taxon>Mycosphaerellaceae</taxon>
        <taxon>Zasmidium</taxon>
    </lineage>
</organism>
<proteinExistence type="predicted"/>
<dbReference type="EMBL" id="JAXOVC010000003">
    <property type="protein sequence ID" value="KAK4503681.1"/>
    <property type="molecule type" value="Genomic_DNA"/>
</dbReference>
<sequence>MGTPREALPTVTVGHIEELLETSNLPPAEKITFLNTKAEYHVIALIEFEEREDHILRIAGNHVPKLKTENELAVLAWLQKNTTIPVAQVIVYQSGTDNALGCEYLMQKRLKGQSLDLVWPTLNEGQRLKVYDFMVDVLRQLTSREWEHIGGLQFDEEDDLIPGPVLDERFWEARDIEKFFPGETVESMNPVGPYKSYVEFSVARLEKYMHAIRKSDSLAFMREHLPLLEKFIAALKEDEKKLNDTKLCLAHRDLHMGNIMYDVEEHKITGILDWEFSVVMPLQQGDLSRAFMHDLVDDGKWYERKKKMLRMIRGSAKAKGEKDISKTYAFTSEDQEEMQEAVDLLRAIVEVSPRGQREREKMEWRDELVKILEGWTE</sequence>
<reference evidence="2 3" key="1">
    <citation type="journal article" date="2023" name="G3 (Bethesda)">
        <title>A chromosome-level genome assembly of Zasmidium syzygii isolated from banana leaves.</title>
        <authorList>
            <person name="van Westerhoven A.C."/>
            <person name="Mehrabi R."/>
            <person name="Talebi R."/>
            <person name="Steentjes M.B.F."/>
            <person name="Corcolon B."/>
            <person name="Chong P.A."/>
            <person name="Kema G.H.J."/>
            <person name="Seidl M.F."/>
        </authorList>
    </citation>
    <scope>NUCLEOTIDE SEQUENCE [LARGE SCALE GENOMIC DNA]</scope>
    <source>
        <strain evidence="2 3">P124</strain>
    </source>
</reference>